<reference evidence="1 2" key="1">
    <citation type="journal article" date="2018" name="Nat. Biotechnol.">
        <title>A standardized bacterial taxonomy based on genome phylogeny substantially revises the tree of life.</title>
        <authorList>
            <person name="Parks D.H."/>
            <person name="Chuvochina M."/>
            <person name="Waite D.W."/>
            <person name="Rinke C."/>
            <person name="Skarshewski A."/>
            <person name="Chaumeil P.A."/>
            <person name="Hugenholtz P."/>
        </authorList>
    </citation>
    <scope>NUCLEOTIDE SEQUENCE [LARGE SCALE GENOMIC DNA]</scope>
    <source>
        <strain evidence="1">UBA11621</strain>
    </source>
</reference>
<dbReference type="RefSeq" id="WP_272965308.1">
    <property type="nucleotide sequence ID" value="NZ_CALBIY010000020.1"/>
</dbReference>
<name>A0A358E231_9ALTE</name>
<comment type="caution">
    <text evidence="1">The sequence shown here is derived from an EMBL/GenBank/DDBJ whole genome shotgun (WGS) entry which is preliminary data.</text>
</comment>
<evidence type="ECO:0000313" key="2">
    <source>
        <dbReference type="Proteomes" id="UP000264779"/>
    </source>
</evidence>
<organism evidence="1 2">
    <name type="scientific">Alteromonas australica</name>
    <dbReference type="NCBI Taxonomy" id="589873"/>
    <lineage>
        <taxon>Bacteria</taxon>
        <taxon>Pseudomonadati</taxon>
        <taxon>Pseudomonadota</taxon>
        <taxon>Gammaproteobacteria</taxon>
        <taxon>Alteromonadales</taxon>
        <taxon>Alteromonadaceae</taxon>
        <taxon>Alteromonas/Salinimonas group</taxon>
        <taxon>Alteromonas</taxon>
    </lineage>
</organism>
<protein>
    <submittedName>
        <fullName evidence="1">Uncharacterized protein</fullName>
    </submittedName>
</protein>
<gene>
    <name evidence="1" type="ORF">DEB45_13220</name>
</gene>
<dbReference type="AlphaFoldDB" id="A0A358E231"/>
<dbReference type="Proteomes" id="UP000264779">
    <property type="component" value="Unassembled WGS sequence"/>
</dbReference>
<sequence>MQKYLLPLIAVLAILAVTTYYLSSSDDRAYYEALSNFIYIDDIADEHKAFTRIDSEFQGDCEDFAFTLQLQIGGEVWAFTHNDNVNHAALVLNGVVYDSLRKHPISINDYPKHKLYKMKFAGELIAN</sequence>
<dbReference type="EMBL" id="DONK01000198">
    <property type="protein sequence ID" value="HBU52212.1"/>
    <property type="molecule type" value="Genomic_DNA"/>
</dbReference>
<accession>A0A358E231</accession>
<evidence type="ECO:0000313" key="1">
    <source>
        <dbReference type="EMBL" id="HBU52212.1"/>
    </source>
</evidence>
<proteinExistence type="predicted"/>